<evidence type="ECO:0000313" key="3">
    <source>
        <dbReference type="EMBL" id="PCK26280.1"/>
    </source>
</evidence>
<gene>
    <name evidence="3" type="ORF">CHR55_16960</name>
</gene>
<feature type="domain" description="Transcriptional repressor PaaX-like C-terminal" evidence="1">
    <location>
        <begin position="197"/>
        <end position="274"/>
    </location>
</feature>
<dbReference type="Gene3D" id="1.20.58.1460">
    <property type="match status" value="1"/>
</dbReference>
<dbReference type="InterPro" id="IPR036388">
    <property type="entry name" value="WH-like_DNA-bd_sf"/>
</dbReference>
<accession>A0A2A5J9M0</accession>
<dbReference type="Pfam" id="PF20803">
    <property type="entry name" value="PaaX_M"/>
    <property type="match status" value="1"/>
</dbReference>
<name>A0A2A5J9M0_RHOSG</name>
<dbReference type="GO" id="GO:0006351">
    <property type="term" value="P:DNA-templated transcription"/>
    <property type="evidence" value="ECO:0007669"/>
    <property type="project" value="TreeGrafter"/>
</dbReference>
<protein>
    <submittedName>
        <fullName evidence="3">Transcriptional regulator</fullName>
    </submittedName>
</protein>
<evidence type="ECO:0000259" key="2">
    <source>
        <dbReference type="Pfam" id="PF20803"/>
    </source>
</evidence>
<dbReference type="Gene3D" id="1.10.10.10">
    <property type="entry name" value="Winged helix-like DNA-binding domain superfamily/Winged helix DNA-binding domain"/>
    <property type="match status" value="1"/>
</dbReference>
<dbReference type="Proteomes" id="UP000230886">
    <property type="component" value="Unassembled WGS sequence"/>
</dbReference>
<sequence length="303" mass="33661">MGEDVEKRGKDMAMTDRDVDVPTRILIEGLLRTDGTVDGHTLYATADALGKTDQQVRLCIKRLVTEGKFTQEGRGRQATLRATPKALREMEPDVEFVRLAYRQDRDTVTPWDGYWHLAGFAIPESSRKGRDALRTRVVYLGGALVQGGLYVSPHAWEPYIRDAAAELDVEQHLSSLTTRDLKVGTLEDPVKIAAQLWPLDQIADGYERLLDVATARLHKLQNSPGTDAVTMTIELAAEFTRAMEPDPLLPPELLPTNWIGTRARSITAQCWTLLAQVDGADELPSLFHLYADAIGDDQDASVR</sequence>
<evidence type="ECO:0000313" key="4">
    <source>
        <dbReference type="Proteomes" id="UP000230886"/>
    </source>
</evidence>
<reference evidence="3 4" key="1">
    <citation type="submission" date="2017-07" db="EMBL/GenBank/DDBJ databases">
        <title>Draft sequence of Rhodococcus enclensis 23b-28.</title>
        <authorList>
            <person name="Besaury L."/>
            <person name="Sancelme M."/>
            <person name="Amato P."/>
            <person name="Lallement A."/>
            <person name="Delort A.-M."/>
        </authorList>
    </citation>
    <scope>NUCLEOTIDE SEQUENCE [LARGE SCALE GENOMIC DNA]</scope>
    <source>
        <strain evidence="3 4">23b-28</strain>
    </source>
</reference>
<dbReference type="PANTHER" id="PTHR30319">
    <property type="entry name" value="PHENYLACETIC ACID REGULATOR-RELATED TRANSCRIPTIONAL REPRESSOR"/>
    <property type="match status" value="1"/>
</dbReference>
<dbReference type="InterPro" id="IPR013225">
    <property type="entry name" value="PaaX_C"/>
</dbReference>
<dbReference type="PANTHER" id="PTHR30319:SF1">
    <property type="entry name" value="TRANSCRIPTIONAL REPRESSOR PAAX"/>
    <property type="match status" value="1"/>
</dbReference>
<dbReference type="InterPro" id="IPR048846">
    <property type="entry name" value="PaaX-like_central"/>
</dbReference>
<dbReference type="Gene3D" id="3.30.70.2650">
    <property type="match status" value="1"/>
</dbReference>
<organism evidence="3 4">
    <name type="scientific">Rhodococcus qingshengii</name>
    <dbReference type="NCBI Taxonomy" id="334542"/>
    <lineage>
        <taxon>Bacteria</taxon>
        <taxon>Bacillati</taxon>
        <taxon>Actinomycetota</taxon>
        <taxon>Actinomycetes</taxon>
        <taxon>Mycobacteriales</taxon>
        <taxon>Nocardiaceae</taxon>
        <taxon>Rhodococcus</taxon>
        <taxon>Rhodococcus erythropolis group</taxon>
    </lineage>
</organism>
<feature type="domain" description="Transcriptional repressor PaaX-like central Cas2-like" evidence="2">
    <location>
        <begin position="109"/>
        <end position="183"/>
    </location>
</feature>
<evidence type="ECO:0000259" key="1">
    <source>
        <dbReference type="Pfam" id="PF08223"/>
    </source>
</evidence>
<dbReference type="Pfam" id="PF08223">
    <property type="entry name" value="PaaX_C"/>
    <property type="match status" value="1"/>
</dbReference>
<dbReference type="AlphaFoldDB" id="A0A2A5J9M0"/>
<comment type="caution">
    <text evidence="3">The sequence shown here is derived from an EMBL/GenBank/DDBJ whole genome shotgun (WGS) entry which is preliminary data.</text>
</comment>
<dbReference type="EMBL" id="NOVD01000010">
    <property type="protein sequence ID" value="PCK26280.1"/>
    <property type="molecule type" value="Genomic_DNA"/>
</dbReference>
<proteinExistence type="predicted"/>